<evidence type="ECO:0000259" key="11">
    <source>
        <dbReference type="Pfam" id="PF00694"/>
    </source>
</evidence>
<protein>
    <recommendedName>
        <fullName evidence="10">3-isopropylmalate dehydratase small subunit</fullName>
        <ecNumber evidence="10">4.2.1.33</ecNumber>
    </recommendedName>
    <alternativeName>
        <fullName evidence="10">Alpha-IPM isomerase</fullName>
        <shortName evidence="10">IPMI</shortName>
    </alternativeName>
    <alternativeName>
        <fullName evidence="10">Isopropylmalate isomerase</fullName>
    </alternativeName>
</protein>
<evidence type="ECO:0000256" key="7">
    <source>
        <dbReference type="ARBA" id="ARBA00022605"/>
    </source>
</evidence>
<dbReference type="SUPFAM" id="SSF52016">
    <property type="entry name" value="LeuD/IlvD-like"/>
    <property type="match status" value="1"/>
</dbReference>
<evidence type="ECO:0000313" key="12">
    <source>
        <dbReference type="EMBL" id="BAQ50061.1"/>
    </source>
</evidence>
<accession>A0A0C6FBE5</accession>
<keyword evidence="12" id="KW-0614">Plasmid</keyword>
<dbReference type="OrthoDB" id="9777465at2"/>
<dbReference type="HAMAP" id="MF_01031">
    <property type="entry name" value="LeuD_type1"/>
    <property type="match status" value="1"/>
</dbReference>
<evidence type="ECO:0000256" key="10">
    <source>
        <dbReference type="HAMAP-Rule" id="MF_01031"/>
    </source>
</evidence>
<evidence type="ECO:0000256" key="3">
    <source>
        <dbReference type="ARBA" id="ARBA00004729"/>
    </source>
</evidence>
<dbReference type="NCBIfam" id="TIGR00171">
    <property type="entry name" value="leuD"/>
    <property type="match status" value="1"/>
</dbReference>
<dbReference type="InterPro" id="IPR000573">
    <property type="entry name" value="AconitaseA/IPMdHydase_ssu_swvl"/>
</dbReference>
<dbReference type="CDD" id="cd01577">
    <property type="entry name" value="IPMI_Swivel"/>
    <property type="match status" value="1"/>
</dbReference>
<organism evidence="12 13">
    <name type="scientific">Methylobacterium aquaticum</name>
    <dbReference type="NCBI Taxonomy" id="270351"/>
    <lineage>
        <taxon>Bacteria</taxon>
        <taxon>Pseudomonadati</taxon>
        <taxon>Pseudomonadota</taxon>
        <taxon>Alphaproteobacteria</taxon>
        <taxon>Hyphomicrobiales</taxon>
        <taxon>Methylobacteriaceae</taxon>
        <taxon>Methylobacterium</taxon>
    </lineage>
</organism>
<dbReference type="NCBIfam" id="NF002458">
    <property type="entry name" value="PRK01641.1"/>
    <property type="match status" value="1"/>
</dbReference>
<dbReference type="InterPro" id="IPR033940">
    <property type="entry name" value="IPMI_Swivel"/>
</dbReference>
<name>A0A0C6FBE5_9HYPH</name>
<dbReference type="Pfam" id="PF00694">
    <property type="entry name" value="Aconitase_C"/>
    <property type="match status" value="1"/>
</dbReference>
<comment type="similarity">
    <text evidence="4 10">Belongs to the LeuD family. LeuD type 1 subfamily.</text>
</comment>
<evidence type="ECO:0000256" key="4">
    <source>
        <dbReference type="ARBA" id="ARBA00009845"/>
    </source>
</evidence>
<dbReference type="UniPathway" id="UPA00048">
    <property type="reaction ID" value="UER00071"/>
</dbReference>
<dbReference type="EMBL" id="AP014706">
    <property type="protein sequence ID" value="BAQ50061.1"/>
    <property type="molecule type" value="Genomic_DNA"/>
</dbReference>
<keyword evidence="7 10" id="KW-0028">Amino-acid biosynthesis</keyword>
<dbReference type="Proteomes" id="UP000061432">
    <property type="component" value="Plasmid pMaq22A_2p"/>
</dbReference>
<keyword evidence="6 10" id="KW-0432">Leucine biosynthesis</keyword>
<evidence type="ECO:0000256" key="1">
    <source>
        <dbReference type="ARBA" id="ARBA00000491"/>
    </source>
</evidence>
<dbReference type="AlphaFoldDB" id="A0A0C6FBE5"/>
<comment type="subunit">
    <text evidence="5 10">Heterodimer of LeuC and LeuD.</text>
</comment>
<dbReference type="PANTHER" id="PTHR43345">
    <property type="entry name" value="3-ISOPROPYLMALATE DEHYDRATASE SMALL SUBUNIT 2-RELATED-RELATED"/>
    <property type="match status" value="1"/>
</dbReference>
<evidence type="ECO:0000256" key="8">
    <source>
        <dbReference type="ARBA" id="ARBA00023239"/>
    </source>
</evidence>
<gene>
    <name evidence="10 12" type="primary">leuD</name>
    <name evidence="12" type="ORF">Maq22A_2p41465</name>
</gene>
<reference evidence="13" key="2">
    <citation type="submission" date="2015-01" db="EMBL/GenBank/DDBJ databases">
        <title>Complete genome sequence of Methylobacterium aquaticum strain 22A.</title>
        <authorList>
            <person name="Tani A."/>
            <person name="Ogura Y."/>
            <person name="Hayashi T."/>
        </authorList>
    </citation>
    <scope>NUCLEOTIDE SEQUENCE [LARGE SCALE GENOMIC DNA]</scope>
    <source>
        <strain evidence="13">MA-22A</strain>
        <plasmid evidence="13">Plasmid pMaq22A_2p DNA</plasmid>
    </source>
</reference>
<comment type="catalytic activity">
    <reaction evidence="1 10">
        <text>(2R,3S)-3-isopropylmalate = (2S)-2-isopropylmalate</text>
        <dbReference type="Rhea" id="RHEA:32287"/>
        <dbReference type="ChEBI" id="CHEBI:1178"/>
        <dbReference type="ChEBI" id="CHEBI:35121"/>
        <dbReference type="EC" id="4.2.1.33"/>
    </reaction>
</comment>
<geneLocation type="plasmid" evidence="13">
    <name>pMaq22A_2p DNA</name>
</geneLocation>
<proteinExistence type="inferred from homology"/>
<dbReference type="InterPro" id="IPR015928">
    <property type="entry name" value="Aconitase/3IPM_dehydase_swvl"/>
</dbReference>
<dbReference type="EC" id="4.2.1.33" evidence="10"/>
<reference evidence="12 13" key="1">
    <citation type="journal article" date="2015" name="Genome Announc.">
        <title>Complete Genome Sequence of Methylobacterium aquaticum Strain 22A, Isolated from Racomitrium japonicum Moss.</title>
        <authorList>
            <person name="Tani A."/>
            <person name="Ogura Y."/>
            <person name="Hayashi T."/>
            <person name="Kimbara K."/>
        </authorList>
    </citation>
    <scope>NUCLEOTIDE SEQUENCE [LARGE SCALE GENOMIC DNA]</scope>
    <source>
        <strain evidence="12 13">MA-22A</strain>
        <plasmid evidence="13">Plasmid pMaq22A_2p DNA</plasmid>
    </source>
</reference>
<evidence type="ECO:0000313" key="13">
    <source>
        <dbReference type="Proteomes" id="UP000061432"/>
    </source>
</evidence>
<evidence type="ECO:0000256" key="6">
    <source>
        <dbReference type="ARBA" id="ARBA00022430"/>
    </source>
</evidence>
<dbReference type="GO" id="GO:0003861">
    <property type="term" value="F:3-isopropylmalate dehydratase activity"/>
    <property type="evidence" value="ECO:0007669"/>
    <property type="project" value="UniProtKB-UniRule"/>
</dbReference>
<evidence type="ECO:0000256" key="2">
    <source>
        <dbReference type="ARBA" id="ARBA00002695"/>
    </source>
</evidence>
<keyword evidence="9 10" id="KW-0100">Branched-chain amino acid biosynthesis</keyword>
<dbReference type="Gene3D" id="3.20.19.10">
    <property type="entry name" value="Aconitase, domain 4"/>
    <property type="match status" value="1"/>
</dbReference>
<dbReference type="GO" id="GO:0009098">
    <property type="term" value="P:L-leucine biosynthetic process"/>
    <property type="evidence" value="ECO:0007669"/>
    <property type="project" value="UniProtKB-UniRule"/>
</dbReference>
<comment type="pathway">
    <text evidence="3 10">Amino-acid biosynthesis; L-leucine biosynthesis; L-leucine from 3-methyl-2-oxobutanoate: step 2/4.</text>
</comment>
<comment type="function">
    <text evidence="2 10">Catalyzes the isomerization between 2-isopropylmalate and 3-isopropylmalate, via the formation of 2-isopropylmaleate.</text>
</comment>
<keyword evidence="8 10" id="KW-0456">Lyase</keyword>
<dbReference type="PATRIC" id="fig|270351.10.peg.7209"/>
<dbReference type="KEGG" id="maqu:Maq22A_2p41465"/>
<sequence>MQPFMTVSGPAAPLLEPNINTDIIIRIERLTGMPRSELGAYAFEVWRTPSKDLPKPNLILDRPPFRNAPILIAGRNFGCGSSREAAVWALMGLGLRAVIAESFGDIFLNNCFQNGLLPVVLPKDSLDRLAGEAATGDSVTVDLVACVVRTPSGEAIPFTVDPQRRQALLDGLDEIGATLKRDSEIAAWQSRDRAARPWIWATG</sequence>
<dbReference type="InterPro" id="IPR050075">
    <property type="entry name" value="LeuD"/>
</dbReference>
<dbReference type="InterPro" id="IPR004431">
    <property type="entry name" value="3-IsopropMal_deHydase_ssu"/>
</dbReference>
<evidence type="ECO:0000256" key="5">
    <source>
        <dbReference type="ARBA" id="ARBA00011271"/>
    </source>
</evidence>
<dbReference type="GO" id="GO:0009316">
    <property type="term" value="C:3-isopropylmalate dehydratase complex"/>
    <property type="evidence" value="ECO:0007669"/>
    <property type="project" value="InterPro"/>
</dbReference>
<evidence type="ECO:0000256" key="9">
    <source>
        <dbReference type="ARBA" id="ARBA00023304"/>
    </source>
</evidence>
<dbReference type="PANTHER" id="PTHR43345:SF5">
    <property type="entry name" value="3-ISOPROPYLMALATE DEHYDRATASE SMALL SUBUNIT"/>
    <property type="match status" value="1"/>
</dbReference>
<feature type="domain" description="Aconitase A/isopropylmalate dehydratase small subunit swivel" evidence="11">
    <location>
        <begin position="1"/>
        <end position="123"/>
    </location>
</feature>
<dbReference type="RefSeq" id="WP_060851132.1">
    <property type="nucleotide sequence ID" value="NZ_AP014706.1"/>
</dbReference>